<dbReference type="Proteomes" id="UP001642540">
    <property type="component" value="Unassembled WGS sequence"/>
</dbReference>
<accession>A0ABP1RJZ6</accession>
<feature type="transmembrane region" description="Helical" evidence="1">
    <location>
        <begin position="81"/>
        <end position="100"/>
    </location>
</feature>
<name>A0ABP1RJZ6_9HEXA</name>
<keyword evidence="1" id="KW-0812">Transmembrane</keyword>
<keyword evidence="3" id="KW-1185">Reference proteome</keyword>
<evidence type="ECO:0000256" key="1">
    <source>
        <dbReference type="SAM" id="Phobius"/>
    </source>
</evidence>
<organism evidence="2 3">
    <name type="scientific">Orchesella dallaii</name>
    <dbReference type="NCBI Taxonomy" id="48710"/>
    <lineage>
        <taxon>Eukaryota</taxon>
        <taxon>Metazoa</taxon>
        <taxon>Ecdysozoa</taxon>
        <taxon>Arthropoda</taxon>
        <taxon>Hexapoda</taxon>
        <taxon>Collembola</taxon>
        <taxon>Entomobryomorpha</taxon>
        <taxon>Entomobryoidea</taxon>
        <taxon>Orchesellidae</taxon>
        <taxon>Orchesellinae</taxon>
        <taxon>Orchesella</taxon>
    </lineage>
</organism>
<sequence>MTTADVAKAAFQGFVLEFHIAELFTILGILENKHNLPQLINCMQSFNLKYNDISALRETSLDATAKNNDLKENICTAKFKSLAFCAMIVAKSIIGLAFNFTD</sequence>
<comment type="caution">
    <text evidence="2">The sequence shown here is derived from an EMBL/GenBank/DDBJ whole genome shotgun (WGS) entry which is preliminary data.</text>
</comment>
<dbReference type="EMBL" id="CAXLJM020000076">
    <property type="protein sequence ID" value="CAL8129350.1"/>
    <property type="molecule type" value="Genomic_DNA"/>
</dbReference>
<evidence type="ECO:0000313" key="2">
    <source>
        <dbReference type="EMBL" id="CAL8129350.1"/>
    </source>
</evidence>
<reference evidence="2 3" key="1">
    <citation type="submission" date="2024-08" db="EMBL/GenBank/DDBJ databases">
        <authorList>
            <person name="Cucini C."/>
            <person name="Frati F."/>
        </authorList>
    </citation>
    <scope>NUCLEOTIDE SEQUENCE [LARGE SCALE GENOMIC DNA]</scope>
</reference>
<gene>
    <name evidence="2" type="ORF">ODALV1_LOCUS23106</name>
</gene>
<protein>
    <submittedName>
        <fullName evidence="2">Uncharacterized protein</fullName>
    </submittedName>
</protein>
<proteinExistence type="predicted"/>
<evidence type="ECO:0000313" key="3">
    <source>
        <dbReference type="Proteomes" id="UP001642540"/>
    </source>
</evidence>
<keyword evidence="1" id="KW-0472">Membrane</keyword>
<keyword evidence="1" id="KW-1133">Transmembrane helix</keyword>